<evidence type="ECO:0000313" key="1">
    <source>
        <dbReference type="EMBL" id="GAI68214.1"/>
    </source>
</evidence>
<proteinExistence type="predicted"/>
<dbReference type="AlphaFoldDB" id="X1SK98"/>
<organism evidence="1">
    <name type="scientific">marine sediment metagenome</name>
    <dbReference type="NCBI Taxonomy" id="412755"/>
    <lineage>
        <taxon>unclassified sequences</taxon>
        <taxon>metagenomes</taxon>
        <taxon>ecological metagenomes</taxon>
    </lineage>
</organism>
<dbReference type="EMBL" id="BARW01000710">
    <property type="protein sequence ID" value="GAI68214.1"/>
    <property type="molecule type" value="Genomic_DNA"/>
</dbReference>
<gene>
    <name evidence="1" type="ORF">S12H4_02749</name>
</gene>
<feature type="non-terminal residue" evidence="1">
    <location>
        <position position="1"/>
    </location>
</feature>
<reference evidence="1" key="1">
    <citation type="journal article" date="2014" name="Front. Microbiol.">
        <title>High frequency of phylogenetically diverse reductive dehalogenase-homologous genes in deep subseafloor sedimentary metagenomes.</title>
        <authorList>
            <person name="Kawai M."/>
            <person name="Futagami T."/>
            <person name="Toyoda A."/>
            <person name="Takaki Y."/>
            <person name="Nishi S."/>
            <person name="Hori S."/>
            <person name="Arai W."/>
            <person name="Tsubouchi T."/>
            <person name="Morono Y."/>
            <person name="Uchiyama I."/>
            <person name="Ito T."/>
            <person name="Fujiyama A."/>
            <person name="Inagaki F."/>
            <person name="Takami H."/>
        </authorList>
    </citation>
    <scope>NUCLEOTIDE SEQUENCE</scope>
    <source>
        <strain evidence="1">Expedition CK06-06</strain>
    </source>
</reference>
<name>X1SK98_9ZZZZ</name>
<comment type="caution">
    <text evidence="1">The sequence shown here is derived from an EMBL/GenBank/DDBJ whole genome shotgun (WGS) entry which is preliminary data.</text>
</comment>
<protein>
    <submittedName>
        <fullName evidence="1">Uncharacterized protein</fullName>
    </submittedName>
</protein>
<sequence length="71" mass="8594">IKDPKGTLPVNNISDEFRFTLDEGSLNQKIQKVYYRDGTCEFKWDHVKPIPRENSWFENVWNDYMQDNIIR</sequence>
<accession>X1SK98</accession>